<comment type="caution">
    <text evidence="1">The sequence shown here is derived from an EMBL/GenBank/DDBJ whole genome shotgun (WGS) entry which is preliminary data.</text>
</comment>
<dbReference type="CDD" id="cd00303">
    <property type="entry name" value="retropepsin_like"/>
    <property type="match status" value="1"/>
</dbReference>
<dbReference type="AlphaFoldDB" id="A0A388TG53"/>
<keyword evidence="2" id="KW-1185">Reference proteome</keyword>
<dbReference type="Pfam" id="PF13650">
    <property type="entry name" value="Asp_protease_2"/>
    <property type="match status" value="1"/>
</dbReference>
<sequence length="185" mass="20451">MANTSQRQSYSFTYVSQNGLLRGLITEVLIENAYNTNKTQKVKALWDTGASCSLIRPEIARKLDLSVVSKTLISTPSEKDVPSNLYYVNVGLPNKVKVSNVLVVEGTPQGCDMLIGMDIITVGDFAISNFNKKTVFSFRIPSIGHIDFMKHSYVMPEVGFDRIGRNEPCPCGSGKKYKKCCGLNK</sequence>
<dbReference type="Gene3D" id="3.10.450.50">
    <property type="match status" value="1"/>
</dbReference>
<dbReference type="InterPro" id="IPR021109">
    <property type="entry name" value="Peptidase_aspartic_dom_sf"/>
</dbReference>
<protein>
    <submittedName>
        <fullName evidence="1">Retropepsin-like super family</fullName>
    </submittedName>
</protein>
<dbReference type="InterPro" id="IPR004027">
    <property type="entry name" value="SEC_C_motif"/>
</dbReference>
<accession>A0A388TG53</accession>
<evidence type="ECO:0000313" key="2">
    <source>
        <dbReference type="Proteomes" id="UP000275925"/>
    </source>
</evidence>
<gene>
    <name evidence="1" type="ORF">NO2_0403</name>
</gene>
<organism evidence="1 2">
    <name type="scientific">Candidatus Termititenax persephonae</name>
    <dbReference type="NCBI Taxonomy" id="2218525"/>
    <lineage>
        <taxon>Bacteria</taxon>
        <taxon>Bacillati</taxon>
        <taxon>Candidatus Margulisiibacteriota</taxon>
        <taxon>Candidatus Termititenacia</taxon>
        <taxon>Candidatus Termititenacales</taxon>
        <taxon>Candidatus Termititenacaceae</taxon>
        <taxon>Candidatus Termititenax</taxon>
    </lineage>
</organism>
<dbReference type="SUPFAM" id="SSF50630">
    <property type="entry name" value="Acid proteases"/>
    <property type="match status" value="1"/>
</dbReference>
<dbReference type="Proteomes" id="UP000275925">
    <property type="component" value="Unassembled WGS sequence"/>
</dbReference>
<dbReference type="EMBL" id="BGZO01000007">
    <property type="protein sequence ID" value="GBR75762.1"/>
    <property type="molecule type" value="Genomic_DNA"/>
</dbReference>
<dbReference type="Pfam" id="PF02810">
    <property type="entry name" value="SEC-C"/>
    <property type="match status" value="1"/>
</dbReference>
<evidence type="ECO:0000313" key="1">
    <source>
        <dbReference type="EMBL" id="GBR75762.1"/>
    </source>
</evidence>
<reference evidence="1 2" key="1">
    <citation type="journal article" date="2019" name="ISME J.">
        <title>Genome analyses of uncultured TG2/ZB3 bacteria in 'Margulisbacteria' specifically attached to ectosymbiotic spirochetes of protists in the termite gut.</title>
        <authorList>
            <person name="Utami Y.D."/>
            <person name="Kuwahara H."/>
            <person name="Igai K."/>
            <person name="Murakami T."/>
            <person name="Sugaya K."/>
            <person name="Morikawa T."/>
            <person name="Nagura Y."/>
            <person name="Yuki M."/>
            <person name="Deevong P."/>
            <person name="Inoue T."/>
            <person name="Kihara K."/>
            <person name="Lo N."/>
            <person name="Yamada A."/>
            <person name="Ohkuma M."/>
            <person name="Hongoh Y."/>
        </authorList>
    </citation>
    <scope>NUCLEOTIDE SEQUENCE [LARGE SCALE GENOMIC DNA]</scope>
    <source>
        <strain evidence="1">NkOx7-02</strain>
    </source>
</reference>
<proteinExistence type="predicted"/>
<name>A0A388TG53_9BACT</name>
<dbReference type="Gene3D" id="2.40.70.10">
    <property type="entry name" value="Acid Proteases"/>
    <property type="match status" value="1"/>
</dbReference>
<dbReference type="SUPFAM" id="SSF103642">
    <property type="entry name" value="Sec-C motif"/>
    <property type="match status" value="1"/>
</dbReference>